<dbReference type="STRING" id="1037660.A0A066W1R1"/>
<feature type="compositionally biased region" description="Polar residues" evidence="1">
    <location>
        <begin position="99"/>
        <end position="123"/>
    </location>
</feature>
<dbReference type="OrthoDB" id="288590at2759"/>
<dbReference type="EMBL" id="JMSN01000035">
    <property type="protein sequence ID" value="KDN46488.1"/>
    <property type="molecule type" value="Genomic_DNA"/>
</dbReference>
<name>A0A066W1R1_TILAU</name>
<evidence type="ECO:0000313" key="4">
    <source>
        <dbReference type="Proteomes" id="UP000027361"/>
    </source>
</evidence>
<gene>
    <name evidence="3" type="ORF">K437DRAFT_294317</name>
</gene>
<accession>A0A066W1R1</accession>
<feature type="domain" description="BTB" evidence="2">
    <location>
        <begin position="579"/>
        <end position="663"/>
    </location>
</feature>
<feature type="compositionally biased region" description="Low complexity" evidence="1">
    <location>
        <begin position="794"/>
        <end position="806"/>
    </location>
</feature>
<dbReference type="Gene3D" id="3.30.710.10">
    <property type="entry name" value="Potassium Channel Kv1.1, Chain A"/>
    <property type="match status" value="1"/>
</dbReference>
<dbReference type="SUPFAM" id="SSF54695">
    <property type="entry name" value="POZ domain"/>
    <property type="match status" value="1"/>
</dbReference>
<dbReference type="Proteomes" id="UP000027361">
    <property type="component" value="Unassembled WGS sequence"/>
</dbReference>
<dbReference type="HOGENOM" id="CLU_011083_0_0_1"/>
<feature type="compositionally biased region" description="Low complexity" evidence="1">
    <location>
        <begin position="168"/>
        <end position="179"/>
    </location>
</feature>
<feature type="compositionally biased region" description="Low complexity" evidence="1">
    <location>
        <begin position="86"/>
        <end position="98"/>
    </location>
</feature>
<feature type="compositionally biased region" description="Polar residues" evidence="1">
    <location>
        <begin position="41"/>
        <end position="65"/>
    </location>
</feature>
<dbReference type="PROSITE" id="PS50097">
    <property type="entry name" value="BTB"/>
    <property type="match status" value="1"/>
</dbReference>
<organism evidence="3 4">
    <name type="scientific">Tilletiaria anomala (strain ATCC 24038 / CBS 436.72 / UBC 951)</name>
    <dbReference type="NCBI Taxonomy" id="1037660"/>
    <lineage>
        <taxon>Eukaryota</taxon>
        <taxon>Fungi</taxon>
        <taxon>Dikarya</taxon>
        <taxon>Basidiomycota</taxon>
        <taxon>Ustilaginomycotina</taxon>
        <taxon>Exobasidiomycetes</taxon>
        <taxon>Georgefischeriales</taxon>
        <taxon>Tilletiariaceae</taxon>
        <taxon>Tilletiaria</taxon>
    </lineage>
</organism>
<dbReference type="RefSeq" id="XP_013243577.1">
    <property type="nucleotide sequence ID" value="XM_013388123.1"/>
</dbReference>
<comment type="caution">
    <text evidence="3">The sequence shown here is derived from an EMBL/GenBank/DDBJ whole genome shotgun (WGS) entry which is preliminary data.</text>
</comment>
<feature type="compositionally biased region" description="Low complexity" evidence="1">
    <location>
        <begin position="741"/>
        <end position="756"/>
    </location>
</feature>
<feature type="region of interest" description="Disordered" evidence="1">
    <location>
        <begin position="710"/>
        <end position="833"/>
    </location>
</feature>
<dbReference type="CDD" id="cd18186">
    <property type="entry name" value="BTB_POZ_ZBTB_KLHL-like"/>
    <property type="match status" value="1"/>
</dbReference>
<sequence>MARQTYSRDPPGPSVNTSGITVTSDSQSSSSTSAIFLAQPLTASVNDMRNSDTPVSSEPLSSQTAIPAPAAHPGGSSLRTTAPLPGSSSGVSTSSSGTLANRANTNIGTPTASPRRMSSNVPRRTTAASASASSAPGPTFASLSGPYHSGNTGRSPATGTEHAMSAGSSSFANRSNPSSHIPQNATLGSGFRASGSSHFGFNTNTPASSSAAATNAFAFFNSNAGTSSPRLANTTISGLPARAGYSNSAIHSGIGGMPTRHGLASTSSVGSHAHSNDIAHRGRALDTEFRIFSRFDETRAVSFTWTIAELALLRDEVENSAAPFDPAVEGVRGGTDESVARSVSAGAGKSEIWTTQPMFDDKRWKLELVRTTRHLQPTEAPAEDTASSATVLSVYLTSTVFEYSSPDLEFDAAIMIGLRPAQTQRGLRQYGMNDWLWQVFEGYTFDRENDFYECHGLPSLSELLQNPAVAKHDAVALTVQIVLGPGLVHAVPDKDHMPPMILFPQPNTHQVPKSMLTSLESLLDCSRTGDVRLIVRERGWVPASSMIGEDGSELHGIPSVAVRPYPLGAHIEFDEDNEEDSPVVVIRDRIIWAHSAVLQSRSSYFATMLDSGFSEGQGLSANTNTPDAHHQRRFSTLYIPDADFATAYWLLRFLYVGEIDFSHDEDVKEEIMDGVWAIRNGMSSVGGTAGSSFLRRWIKVNDLQQPDVISLEPHAHPDPAGPHATVHVPQPSASRTHRGLSARTSASSVSSSISAAGGHDLPQQPPPLSPSHAGHEAGGPMYASSRGARFPSNSGARSASGSVRRSVSSDRTHPPMMSSSTLQQQHHQQQPAAEYNVWASLAEPTADEHVHPCSKAPPASALAMYKLAHRYGQASLERLAKRHLITGLTPRNAFAMLLATSLYPDVHAGVKEYVYFHWAAVSATQEFEQCCDEVSTGEWGVDAGRSLRSFMRSLVSPYGTRAESV</sequence>
<feature type="region of interest" description="Disordered" evidence="1">
    <location>
        <begin position="1"/>
        <end position="189"/>
    </location>
</feature>
<dbReference type="AlphaFoldDB" id="A0A066W1R1"/>
<feature type="compositionally biased region" description="Polar residues" evidence="1">
    <location>
        <begin position="149"/>
        <end position="158"/>
    </location>
</feature>
<evidence type="ECO:0000259" key="2">
    <source>
        <dbReference type="PROSITE" id="PS50097"/>
    </source>
</evidence>
<dbReference type="Pfam" id="PF00651">
    <property type="entry name" value="BTB"/>
    <property type="match status" value="1"/>
</dbReference>
<feature type="compositionally biased region" description="Low complexity" evidence="1">
    <location>
        <begin position="18"/>
        <end position="33"/>
    </location>
</feature>
<dbReference type="GeneID" id="25267204"/>
<proteinExistence type="predicted"/>
<protein>
    <recommendedName>
        <fullName evidence="2">BTB domain-containing protein</fullName>
    </recommendedName>
</protein>
<evidence type="ECO:0000256" key="1">
    <source>
        <dbReference type="SAM" id="MobiDB-lite"/>
    </source>
</evidence>
<dbReference type="InParanoid" id="A0A066W1R1"/>
<dbReference type="InterPro" id="IPR011333">
    <property type="entry name" value="SKP1/BTB/POZ_sf"/>
</dbReference>
<dbReference type="InterPro" id="IPR000210">
    <property type="entry name" value="BTB/POZ_dom"/>
</dbReference>
<keyword evidence="4" id="KW-1185">Reference proteome</keyword>
<dbReference type="PANTHER" id="PTHR24413">
    <property type="entry name" value="SPECKLE-TYPE POZ PROTEIN"/>
    <property type="match status" value="1"/>
</dbReference>
<reference evidence="3 4" key="1">
    <citation type="submission" date="2014-05" db="EMBL/GenBank/DDBJ databases">
        <title>Draft genome sequence of a rare smut relative, Tilletiaria anomala UBC 951.</title>
        <authorList>
            <consortium name="DOE Joint Genome Institute"/>
            <person name="Toome M."/>
            <person name="Kuo A."/>
            <person name="Henrissat B."/>
            <person name="Lipzen A."/>
            <person name="Tritt A."/>
            <person name="Yoshinaga Y."/>
            <person name="Zane M."/>
            <person name="Barry K."/>
            <person name="Grigoriev I.V."/>
            <person name="Spatafora J.W."/>
            <person name="Aimea M.C."/>
        </authorList>
    </citation>
    <scope>NUCLEOTIDE SEQUENCE [LARGE SCALE GENOMIC DNA]</scope>
    <source>
        <strain evidence="3 4">UBC 951</strain>
    </source>
</reference>
<evidence type="ECO:0000313" key="3">
    <source>
        <dbReference type="EMBL" id="KDN46488.1"/>
    </source>
</evidence>
<dbReference type="OMA" id="EQCCDEV"/>